<gene>
    <name evidence="1" type="ORF">SCHPADRAFT_901537</name>
</gene>
<dbReference type="OrthoDB" id="2745518at2759"/>
<keyword evidence="2" id="KW-1185">Reference proteome</keyword>
<dbReference type="EMBL" id="KQ085916">
    <property type="protein sequence ID" value="KLO16443.1"/>
    <property type="molecule type" value="Genomic_DNA"/>
</dbReference>
<evidence type="ECO:0000313" key="1">
    <source>
        <dbReference type="EMBL" id="KLO16443.1"/>
    </source>
</evidence>
<sequence>MSLQETIEGSLSDALKTSQSLADRDFEADRLASHGADDVKSPQTSAAKALSTLEVLPQEIHENILSSALSMASLYSLASSCTTLWTSFQERKMFIMKLVIANEAGPALVHVLALSRIIKHREQLESIRNINDKSSWYWTEEIREDEYQDVMEILNVLKELEIEFSYNYKSRTQRDRSMLNAQESFRFRRATCLHGIALALSRGPHEIHLFNGDVVMMDAAIHKFTAFIDDLSQREAKEYKLVSNFLVDIQRRASVKAGIILFSSIARRSPRMQSLLETRWDVLFDYRRRTAPPPKPRTSLLLPLPTRQNNFMVRRILDSITNLYQKLLLGQLEEPYASAILDSVEDGCVTECESCHDRITWLFSDANWDDLAEVFRPTDLVADLPGNLGHKEAVLQDLKSFIGPSANSFYPRIMDEIFQWFIENIEPSAESVTFESIYRGRWICGICVREILNRHLFDWMIRRRRDVLKFEIPTCPLGFSCVLRAESDEHASKYDHFCYPQSEQIPGHLSTLDDNKADFGL</sequence>
<name>A0A0H2S441_9AGAM</name>
<proteinExistence type="predicted"/>
<dbReference type="Proteomes" id="UP000053477">
    <property type="component" value="Unassembled WGS sequence"/>
</dbReference>
<protein>
    <submittedName>
        <fullName evidence="1">Uncharacterized protein</fullName>
    </submittedName>
</protein>
<reference evidence="1 2" key="1">
    <citation type="submission" date="2015-04" db="EMBL/GenBank/DDBJ databases">
        <title>Complete genome sequence of Schizopora paradoxa KUC8140, a cosmopolitan wood degrader in East Asia.</title>
        <authorList>
            <consortium name="DOE Joint Genome Institute"/>
            <person name="Min B."/>
            <person name="Park H."/>
            <person name="Jang Y."/>
            <person name="Kim J.-J."/>
            <person name="Kim K.H."/>
            <person name="Pangilinan J."/>
            <person name="Lipzen A."/>
            <person name="Riley R."/>
            <person name="Grigoriev I.V."/>
            <person name="Spatafora J.W."/>
            <person name="Choi I.-G."/>
        </authorList>
    </citation>
    <scope>NUCLEOTIDE SEQUENCE [LARGE SCALE GENOMIC DNA]</scope>
    <source>
        <strain evidence="1 2">KUC8140</strain>
    </source>
</reference>
<dbReference type="STRING" id="27342.A0A0H2S441"/>
<organism evidence="1 2">
    <name type="scientific">Schizopora paradoxa</name>
    <dbReference type="NCBI Taxonomy" id="27342"/>
    <lineage>
        <taxon>Eukaryota</taxon>
        <taxon>Fungi</taxon>
        <taxon>Dikarya</taxon>
        <taxon>Basidiomycota</taxon>
        <taxon>Agaricomycotina</taxon>
        <taxon>Agaricomycetes</taxon>
        <taxon>Hymenochaetales</taxon>
        <taxon>Schizoporaceae</taxon>
        <taxon>Schizopora</taxon>
    </lineage>
</organism>
<accession>A0A0H2S441</accession>
<dbReference type="AlphaFoldDB" id="A0A0H2S441"/>
<evidence type="ECO:0000313" key="2">
    <source>
        <dbReference type="Proteomes" id="UP000053477"/>
    </source>
</evidence>
<dbReference type="InParanoid" id="A0A0H2S441"/>